<dbReference type="HAMAP" id="MF_00023">
    <property type="entry name" value="SmpB"/>
    <property type="match status" value="1"/>
</dbReference>
<keyword evidence="1 3" id="KW-0963">Cytoplasm</keyword>
<dbReference type="GO" id="GO:0070929">
    <property type="term" value="P:trans-translation"/>
    <property type="evidence" value="ECO:0007669"/>
    <property type="project" value="UniProtKB-UniRule"/>
</dbReference>
<comment type="caution">
    <text evidence="5">The sequence shown here is derived from an EMBL/GenBank/DDBJ whole genome shotgun (WGS) entry which is preliminary data.</text>
</comment>
<organism evidence="5 6">
    <name type="scientific">Methylobrevis albus</name>
    <dbReference type="NCBI Taxonomy" id="2793297"/>
    <lineage>
        <taxon>Bacteria</taxon>
        <taxon>Pseudomonadati</taxon>
        <taxon>Pseudomonadota</taxon>
        <taxon>Alphaproteobacteria</taxon>
        <taxon>Hyphomicrobiales</taxon>
        <taxon>Pleomorphomonadaceae</taxon>
        <taxon>Methylobrevis</taxon>
    </lineage>
</organism>
<feature type="region of interest" description="Disordered" evidence="4">
    <location>
        <begin position="132"/>
        <end position="159"/>
    </location>
</feature>
<evidence type="ECO:0000256" key="1">
    <source>
        <dbReference type="ARBA" id="ARBA00022490"/>
    </source>
</evidence>
<feature type="compositionally biased region" description="Basic and acidic residues" evidence="4">
    <location>
        <begin position="137"/>
        <end position="159"/>
    </location>
</feature>
<comment type="subcellular location">
    <subcellularLocation>
        <location evidence="3">Cytoplasm</location>
    </subcellularLocation>
    <text evidence="3">The tmRNA-SmpB complex associates with stalled 70S ribosomes.</text>
</comment>
<dbReference type="AlphaFoldDB" id="A0A931I0F3"/>
<dbReference type="NCBIfam" id="NF003843">
    <property type="entry name" value="PRK05422.1"/>
    <property type="match status" value="1"/>
</dbReference>
<dbReference type="InterPro" id="IPR020081">
    <property type="entry name" value="SsrA-bd_prot_CS"/>
</dbReference>
<dbReference type="GO" id="GO:0005829">
    <property type="term" value="C:cytosol"/>
    <property type="evidence" value="ECO:0007669"/>
    <property type="project" value="TreeGrafter"/>
</dbReference>
<dbReference type="CDD" id="cd09294">
    <property type="entry name" value="SmpB"/>
    <property type="match status" value="1"/>
</dbReference>
<accession>A0A931I0F3</accession>
<dbReference type="GO" id="GO:0003723">
    <property type="term" value="F:RNA binding"/>
    <property type="evidence" value="ECO:0007669"/>
    <property type="project" value="UniProtKB-UniRule"/>
</dbReference>
<dbReference type="Gene3D" id="2.40.280.10">
    <property type="match status" value="1"/>
</dbReference>
<dbReference type="Pfam" id="PF01668">
    <property type="entry name" value="SmpB"/>
    <property type="match status" value="1"/>
</dbReference>
<sequence length="159" mass="18335">MAPQKPTLTVNRIAADNRKARFNFAIGDAVEAGIALTGTEVKSLRQGRSNITDAYAAEHKGELYLYNAYIPEYLQANQFNHETRRPRKLLLHKRQINRLIGAVDRDGMTIVPLKLYFNDRGRAKCEIALAKGKKNHDKRETEKQRDWNREKSRLMKDRG</sequence>
<dbReference type="InterPro" id="IPR023620">
    <property type="entry name" value="SmpB"/>
</dbReference>
<dbReference type="EMBL" id="JADZLT010000040">
    <property type="protein sequence ID" value="MBH0237050.1"/>
    <property type="molecule type" value="Genomic_DNA"/>
</dbReference>
<protein>
    <recommendedName>
        <fullName evidence="3">SsrA-binding protein</fullName>
    </recommendedName>
    <alternativeName>
        <fullName evidence="3">Small protein B</fullName>
    </alternativeName>
</protein>
<comment type="function">
    <text evidence="3">Required for rescue of stalled ribosomes mediated by trans-translation. Binds to transfer-messenger RNA (tmRNA), required for stable association of tmRNA with ribosomes. tmRNA and SmpB together mimic tRNA shape, replacing the anticodon stem-loop with SmpB. tmRNA is encoded by the ssrA gene; the 2 termini fold to resemble tRNA(Ala) and it encodes a 'tag peptide', a short internal open reading frame. During trans-translation Ala-aminoacylated tmRNA acts like a tRNA, entering the A-site of stalled ribosomes, displacing the stalled mRNA. The ribosome then switches to translate the ORF on the tmRNA; the nascent peptide is terminated with the 'tag peptide' encoded by the tmRNA and targeted for degradation. The ribosome is freed to recommence translation, which seems to be the essential function of trans-translation.</text>
</comment>
<dbReference type="NCBIfam" id="TIGR00086">
    <property type="entry name" value="smpB"/>
    <property type="match status" value="1"/>
</dbReference>
<dbReference type="RefSeq" id="WP_197310127.1">
    <property type="nucleotide sequence ID" value="NZ_JADZLT010000040.1"/>
</dbReference>
<evidence type="ECO:0000313" key="5">
    <source>
        <dbReference type="EMBL" id="MBH0237050.1"/>
    </source>
</evidence>
<dbReference type="InterPro" id="IPR000037">
    <property type="entry name" value="SsrA-bd_prot"/>
</dbReference>
<dbReference type="GO" id="GO:0070930">
    <property type="term" value="P:trans-translation-dependent protein tagging"/>
    <property type="evidence" value="ECO:0007669"/>
    <property type="project" value="TreeGrafter"/>
</dbReference>
<evidence type="ECO:0000313" key="6">
    <source>
        <dbReference type="Proteomes" id="UP000631694"/>
    </source>
</evidence>
<comment type="similarity">
    <text evidence="3">Belongs to the SmpB family.</text>
</comment>
<dbReference type="PROSITE" id="PS01317">
    <property type="entry name" value="SSRP"/>
    <property type="match status" value="1"/>
</dbReference>
<dbReference type="Proteomes" id="UP000631694">
    <property type="component" value="Unassembled WGS sequence"/>
</dbReference>
<evidence type="ECO:0000256" key="4">
    <source>
        <dbReference type="SAM" id="MobiDB-lite"/>
    </source>
</evidence>
<dbReference type="PANTHER" id="PTHR30308">
    <property type="entry name" value="TMRNA-BINDING COMPONENT OF TRANS-TRANSLATION TAGGING COMPLEX"/>
    <property type="match status" value="1"/>
</dbReference>
<evidence type="ECO:0000256" key="3">
    <source>
        <dbReference type="HAMAP-Rule" id="MF_00023"/>
    </source>
</evidence>
<keyword evidence="2 3" id="KW-0694">RNA-binding</keyword>
<proteinExistence type="inferred from homology"/>
<keyword evidence="6" id="KW-1185">Reference proteome</keyword>
<name>A0A931I0F3_9HYPH</name>
<dbReference type="SUPFAM" id="SSF74982">
    <property type="entry name" value="Small protein B (SmpB)"/>
    <property type="match status" value="1"/>
</dbReference>
<evidence type="ECO:0000256" key="2">
    <source>
        <dbReference type="ARBA" id="ARBA00022884"/>
    </source>
</evidence>
<gene>
    <name evidence="3 5" type="primary">smpB</name>
    <name evidence="5" type="ORF">I5731_04385</name>
</gene>
<dbReference type="PANTHER" id="PTHR30308:SF2">
    <property type="entry name" value="SSRA-BINDING PROTEIN"/>
    <property type="match status" value="1"/>
</dbReference>
<reference evidence="5" key="1">
    <citation type="submission" date="2020-12" db="EMBL/GenBank/DDBJ databases">
        <title>Methylobrevis albus sp. nov., isolated from fresh water lack sediment.</title>
        <authorList>
            <person name="Zou Q."/>
        </authorList>
    </citation>
    <scope>NUCLEOTIDE SEQUENCE</scope>
    <source>
        <strain evidence="5">L22</strain>
    </source>
</reference>